<name>I7GJ82_MACFA</name>
<dbReference type="AlphaFoldDB" id="I7GJ82"/>
<protein>
    <submittedName>
        <fullName evidence="1">Macaca fascicularis brain cDNA clone: QtrA-15078, similar to human MARVEL (membrane-associating) domain containing 2(MRVLDC2), mRNA, RefSeq: NM_144724.1</fullName>
    </submittedName>
</protein>
<evidence type="ECO:0000313" key="1">
    <source>
        <dbReference type="EMBL" id="BAE91224.1"/>
    </source>
</evidence>
<organism evidence="1">
    <name type="scientific">Macaca fascicularis</name>
    <name type="common">Crab-eating macaque</name>
    <name type="synonym">Cynomolgus monkey</name>
    <dbReference type="NCBI Taxonomy" id="9541"/>
    <lineage>
        <taxon>Eukaryota</taxon>
        <taxon>Metazoa</taxon>
        <taxon>Chordata</taxon>
        <taxon>Craniata</taxon>
        <taxon>Vertebrata</taxon>
        <taxon>Euteleostomi</taxon>
        <taxon>Mammalia</taxon>
        <taxon>Eutheria</taxon>
        <taxon>Euarchontoglires</taxon>
        <taxon>Primates</taxon>
        <taxon>Haplorrhini</taxon>
        <taxon>Catarrhini</taxon>
        <taxon>Cercopithecidae</taxon>
        <taxon>Cercopithecinae</taxon>
        <taxon>Macaca</taxon>
    </lineage>
</organism>
<sequence>MCLLYICMFSWRNVYQYPLHILIIYSFINCNNYFTYSYTHPLSCNL</sequence>
<dbReference type="EMBL" id="AB174162">
    <property type="protein sequence ID" value="BAE91224.1"/>
    <property type="molecule type" value="mRNA"/>
</dbReference>
<accession>I7GJ82</accession>
<reference evidence="1" key="1">
    <citation type="journal article" date="2007" name="PLoS Biol.">
        <title>Rate of evolution in brain-expressed genes in humans and other primates.</title>
        <authorList>
            <person name="Wang H.-Y."/>
            <person name="Chien H.-C."/>
            <person name="Osada N."/>
            <person name="Hashimoto K."/>
            <person name="Sugano S."/>
            <person name="Gojobori T."/>
            <person name="Chou C.-K."/>
            <person name="Tsai S.-F."/>
            <person name="Wu C.-I."/>
            <person name="Shen C.-K.J."/>
        </authorList>
    </citation>
    <scope>NUCLEOTIDE SEQUENCE</scope>
</reference>
<proteinExistence type="evidence at transcript level"/>